<feature type="compositionally biased region" description="Basic residues" evidence="1">
    <location>
        <begin position="46"/>
        <end position="75"/>
    </location>
</feature>
<dbReference type="EMBL" id="CADCXU010027020">
    <property type="protein sequence ID" value="CAB0013810.1"/>
    <property type="molecule type" value="Genomic_DNA"/>
</dbReference>
<sequence length="149" mass="18712">MRRRRRVGKEDEDVERGEREEFEDEAREEEEEVKWEEEERDEELRGRRRKSGRRMKRRRTRRRRRRWRRRRWRRKRRRRRNAFITLGRGTTHGLPSGLRERFQLMAVYNRLWELGQMRPSSYEDGQGGNGDGEVRTEDKRREEVRRSQG</sequence>
<feature type="compositionally biased region" description="Basic and acidic residues" evidence="1">
    <location>
        <begin position="132"/>
        <end position="149"/>
    </location>
</feature>
<feature type="region of interest" description="Disordered" evidence="1">
    <location>
        <begin position="1"/>
        <end position="75"/>
    </location>
</feature>
<evidence type="ECO:0000256" key="1">
    <source>
        <dbReference type="SAM" id="MobiDB-lite"/>
    </source>
</evidence>
<keyword evidence="3" id="KW-1185">Reference proteome</keyword>
<feature type="compositionally biased region" description="Acidic residues" evidence="1">
    <location>
        <begin position="10"/>
        <end position="41"/>
    </location>
</feature>
<gene>
    <name evidence="2" type="ORF">NTEN_LOCUS18363</name>
</gene>
<evidence type="ECO:0000313" key="2">
    <source>
        <dbReference type="EMBL" id="CAB0013810.1"/>
    </source>
</evidence>
<organism evidence="2 3">
    <name type="scientific">Nesidiocoris tenuis</name>
    <dbReference type="NCBI Taxonomy" id="355587"/>
    <lineage>
        <taxon>Eukaryota</taxon>
        <taxon>Metazoa</taxon>
        <taxon>Ecdysozoa</taxon>
        <taxon>Arthropoda</taxon>
        <taxon>Hexapoda</taxon>
        <taxon>Insecta</taxon>
        <taxon>Pterygota</taxon>
        <taxon>Neoptera</taxon>
        <taxon>Paraneoptera</taxon>
        <taxon>Hemiptera</taxon>
        <taxon>Heteroptera</taxon>
        <taxon>Panheteroptera</taxon>
        <taxon>Cimicomorpha</taxon>
        <taxon>Miridae</taxon>
        <taxon>Dicyphina</taxon>
        <taxon>Nesidiocoris</taxon>
    </lineage>
</organism>
<feature type="region of interest" description="Disordered" evidence="1">
    <location>
        <begin position="118"/>
        <end position="149"/>
    </location>
</feature>
<dbReference type="AlphaFoldDB" id="A0A6H5H9Z3"/>
<evidence type="ECO:0000313" key="3">
    <source>
        <dbReference type="Proteomes" id="UP000479000"/>
    </source>
</evidence>
<proteinExistence type="predicted"/>
<protein>
    <submittedName>
        <fullName evidence="2">Uncharacterized protein</fullName>
    </submittedName>
</protein>
<accession>A0A6H5H9Z3</accession>
<dbReference type="Proteomes" id="UP000479000">
    <property type="component" value="Unassembled WGS sequence"/>
</dbReference>
<reference evidence="2 3" key="1">
    <citation type="submission" date="2020-02" db="EMBL/GenBank/DDBJ databases">
        <authorList>
            <person name="Ferguson B K."/>
        </authorList>
    </citation>
    <scope>NUCLEOTIDE SEQUENCE [LARGE SCALE GENOMIC DNA]</scope>
</reference>
<name>A0A6H5H9Z3_9HEMI</name>